<keyword evidence="1" id="KW-0597">Phosphoprotein</keyword>
<dbReference type="EMBL" id="DRGL01000060">
    <property type="protein sequence ID" value="HEA22503.1"/>
    <property type="molecule type" value="Genomic_DNA"/>
</dbReference>
<dbReference type="PANTHER" id="PTHR44520:SF2">
    <property type="entry name" value="RESPONSE REGULATOR RCP1"/>
    <property type="match status" value="1"/>
</dbReference>
<evidence type="ECO:0000313" key="3">
    <source>
        <dbReference type="EMBL" id="HEA22503.1"/>
    </source>
</evidence>
<dbReference type="SMART" id="SM00448">
    <property type="entry name" value="REC"/>
    <property type="match status" value="1"/>
</dbReference>
<dbReference type="InterPro" id="IPR001789">
    <property type="entry name" value="Sig_transdc_resp-reg_receiver"/>
</dbReference>
<dbReference type="AlphaFoldDB" id="A0A831VSA6"/>
<proteinExistence type="predicted"/>
<dbReference type="GO" id="GO:0000160">
    <property type="term" value="P:phosphorelay signal transduction system"/>
    <property type="evidence" value="ECO:0007669"/>
    <property type="project" value="InterPro"/>
</dbReference>
<name>A0A831VSA6_9FLAO</name>
<comment type="caution">
    <text evidence="3">The sequence shown here is derived from an EMBL/GenBank/DDBJ whole genome shotgun (WGS) entry which is preliminary data.</text>
</comment>
<dbReference type="InterPro" id="IPR011006">
    <property type="entry name" value="CheY-like_superfamily"/>
</dbReference>
<evidence type="ECO:0000256" key="1">
    <source>
        <dbReference type="PROSITE-ProRule" id="PRU00169"/>
    </source>
</evidence>
<feature type="domain" description="Response regulatory" evidence="2">
    <location>
        <begin position="9"/>
        <end position="130"/>
    </location>
</feature>
<evidence type="ECO:0000259" key="2">
    <source>
        <dbReference type="PROSITE" id="PS50110"/>
    </source>
</evidence>
<dbReference type="InterPro" id="IPR052893">
    <property type="entry name" value="TCS_response_regulator"/>
</dbReference>
<dbReference type="Proteomes" id="UP000886191">
    <property type="component" value="Unassembled WGS sequence"/>
</dbReference>
<dbReference type="Gene3D" id="3.40.50.2300">
    <property type="match status" value="1"/>
</dbReference>
<reference evidence="3" key="1">
    <citation type="journal article" date="2020" name="mSystems">
        <title>Genome- and Community-Level Interaction Insights into Carbon Utilization and Element Cycling Functions of Hydrothermarchaeota in Hydrothermal Sediment.</title>
        <authorList>
            <person name="Zhou Z."/>
            <person name="Liu Y."/>
            <person name="Xu W."/>
            <person name="Pan J."/>
            <person name="Luo Z.H."/>
            <person name="Li M."/>
        </authorList>
    </citation>
    <scope>NUCLEOTIDE SEQUENCE [LARGE SCALE GENOMIC DNA]</scope>
    <source>
        <strain evidence="3">HyVt-345</strain>
    </source>
</reference>
<dbReference type="Pfam" id="PF00072">
    <property type="entry name" value="Response_reg"/>
    <property type="match status" value="1"/>
</dbReference>
<dbReference type="PANTHER" id="PTHR44520">
    <property type="entry name" value="RESPONSE REGULATOR RCP1-RELATED"/>
    <property type="match status" value="1"/>
</dbReference>
<feature type="modified residue" description="4-aspartylphosphate" evidence="1">
    <location>
        <position position="63"/>
    </location>
</feature>
<gene>
    <name evidence="3" type="ORF">ENH87_16505</name>
</gene>
<dbReference type="SUPFAM" id="SSF52172">
    <property type="entry name" value="CheY-like"/>
    <property type="match status" value="1"/>
</dbReference>
<accession>A0A831VSA6</accession>
<organism evidence="3">
    <name type="scientific">Pricia antarctica</name>
    <dbReference type="NCBI Taxonomy" id="641691"/>
    <lineage>
        <taxon>Bacteria</taxon>
        <taxon>Pseudomonadati</taxon>
        <taxon>Bacteroidota</taxon>
        <taxon>Flavobacteriia</taxon>
        <taxon>Flavobacteriales</taxon>
        <taxon>Flavobacteriaceae</taxon>
        <taxon>Pricia</taxon>
    </lineage>
</organism>
<dbReference type="PROSITE" id="PS50110">
    <property type="entry name" value="RESPONSE_REGULATORY"/>
    <property type="match status" value="1"/>
</dbReference>
<protein>
    <submittedName>
        <fullName evidence="3">Response regulator</fullName>
    </submittedName>
</protein>
<sequence length="150" mass="16875">MSMKTKAIHVLLIDDDEDDRMFFEEVLESLDLVTDFNYAENGSKAIEWLQGLAGKLPDIIFLDLNMPLMSGSECLEYIRGDYRYRDITIIIYSTSYDSGSAAVLRGLGADRYIRKPPTFEGLKRVISAALGIFGRNGNRANTDGEFLIHP</sequence>